<reference evidence="2" key="1">
    <citation type="submission" date="2021-01" db="EMBL/GenBank/DDBJ databases">
        <authorList>
            <consortium name="Genoscope - CEA"/>
            <person name="William W."/>
        </authorList>
    </citation>
    <scope>NUCLEOTIDE SEQUENCE</scope>
</reference>
<feature type="transmembrane region" description="Helical" evidence="1">
    <location>
        <begin position="7"/>
        <end position="25"/>
    </location>
</feature>
<evidence type="ECO:0000313" key="2">
    <source>
        <dbReference type="EMBL" id="CAF1858565.1"/>
    </source>
</evidence>
<organism evidence="2">
    <name type="scientific">Brassica napus</name>
    <name type="common">Rape</name>
    <dbReference type="NCBI Taxonomy" id="3708"/>
    <lineage>
        <taxon>Eukaryota</taxon>
        <taxon>Viridiplantae</taxon>
        <taxon>Streptophyta</taxon>
        <taxon>Embryophyta</taxon>
        <taxon>Tracheophyta</taxon>
        <taxon>Spermatophyta</taxon>
        <taxon>Magnoliopsida</taxon>
        <taxon>eudicotyledons</taxon>
        <taxon>Gunneridae</taxon>
        <taxon>Pentapetalae</taxon>
        <taxon>rosids</taxon>
        <taxon>malvids</taxon>
        <taxon>Brassicales</taxon>
        <taxon>Brassicaceae</taxon>
        <taxon>Brassiceae</taxon>
        <taxon>Brassica</taxon>
    </lineage>
</organism>
<keyword evidence="1" id="KW-1133">Transmembrane helix</keyword>
<keyword evidence="1" id="KW-0812">Transmembrane</keyword>
<accession>A0A816K1G6</accession>
<keyword evidence="1" id="KW-0472">Membrane</keyword>
<name>A0A816K1G6_BRANA</name>
<evidence type="ECO:0000256" key="1">
    <source>
        <dbReference type="SAM" id="Phobius"/>
    </source>
</evidence>
<feature type="transmembrane region" description="Helical" evidence="1">
    <location>
        <begin position="37"/>
        <end position="56"/>
    </location>
</feature>
<sequence>MASLMVFEASIAILCFILLCFFLFMNPHDNLLRNWPVLGMLPCLLVNSIVSMSLAWRFSRVLTRRLHSRAHGILEWICCSRLIKQISIISHVQPPRVSKVVNEGRSGRGLAGCVREVHI</sequence>
<dbReference type="Proteomes" id="UP001295469">
    <property type="component" value="Chromosome C04"/>
</dbReference>
<dbReference type="EMBL" id="HG994368">
    <property type="protein sequence ID" value="CAF1858565.1"/>
    <property type="molecule type" value="Genomic_DNA"/>
</dbReference>
<dbReference type="AlphaFoldDB" id="A0A816K1G6"/>
<proteinExistence type="predicted"/>
<protein>
    <submittedName>
        <fullName evidence="2">(rape) hypothetical protein</fullName>
    </submittedName>
</protein>
<gene>
    <name evidence="2" type="ORF">DARMORV10_C04P45440.1</name>
</gene>